<evidence type="ECO:0000256" key="1">
    <source>
        <dbReference type="PIRSR" id="PIRSR037031-50"/>
    </source>
</evidence>
<dbReference type="Pfam" id="PF13192">
    <property type="entry name" value="Thioredoxin_3"/>
    <property type="match status" value="1"/>
</dbReference>
<evidence type="ECO:0000313" key="4">
    <source>
        <dbReference type="EMBL" id="HGG92298.1"/>
    </source>
</evidence>
<feature type="active site" description="Nucleophile" evidence="1">
    <location>
        <position position="10"/>
    </location>
</feature>
<feature type="disulfide bond" description="Redox-active" evidence="2">
    <location>
        <begin position="10"/>
        <end position="13"/>
    </location>
</feature>
<dbReference type="InterPro" id="IPR012336">
    <property type="entry name" value="Thioredoxin-like_fold"/>
</dbReference>
<dbReference type="PIRSF" id="PIRSF037031">
    <property type="entry name" value="Redox_disulphide_2"/>
    <property type="match status" value="1"/>
</dbReference>
<protein>
    <submittedName>
        <fullName evidence="4">Thioredoxin family protein</fullName>
    </submittedName>
</protein>
<gene>
    <name evidence="4" type="ORF">ENR59_05025</name>
</gene>
<evidence type="ECO:0000256" key="2">
    <source>
        <dbReference type="PIRSR" id="PIRSR037031-51"/>
    </source>
</evidence>
<feature type="active site" description="Nucleophile" evidence="1">
    <location>
        <position position="13"/>
    </location>
</feature>
<keyword evidence="2" id="KW-1015">Disulfide bond</keyword>
<keyword evidence="2" id="KW-0676">Redox-active center</keyword>
<reference evidence="4" key="1">
    <citation type="journal article" date="2020" name="mSystems">
        <title>Genome- and Community-Level Interaction Insights into Carbon Utilization and Element Cycling Functions of Hydrothermarchaeota in Hydrothermal Sediment.</title>
        <authorList>
            <person name="Zhou Z."/>
            <person name="Liu Y."/>
            <person name="Xu W."/>
            <person name="Pan J."/>
            <person name="Luo Z.H."/>
            <person name="Li M."/>
        </authorList>
    </citation>
    <scope>NUCLEOTIDE SEQUENCE [LARGE SCALE GENOMIC DNA]</scope>
    <source>
        <strain evidence="4">SpSt-413</strain>
    </source>
</reference>
<evidence type="ECO:0000259" key="3">
    <source>
        <dbReference type="Pfam" id="PF13192"/>
    </source>
</evidence>
<sequence>MEITVLGPGCPKCHEAEKLVREVVADKGVDAKVVKVSDFQEIARMGVFSTPAVAVDGEVKCVGKVPSKAEVAAWITRA</sequence>
<feature type="domain" description="Thioredoxin-like fold" evidence="3">
    <location>
        <begin position="1"/>
        <end position="76"/>
    </location>
</feature>
<dbReference type="InterPro" id="IPR005243">
    <property type="entry name" value="THIRX-like_proc"/>
</dbReference>
<dbReference type="InterPro" id="IPR036249">
    <property type="entry name" value="Thioredoxin-like_sf"/>
</dbReference>
<comment type="caution">
    <text evidence="4">The sequence shown here is derived from an EMBL/GenBank/DDBJ whole genome shotgun (WGS) entry which is preliminary data.</text>
</comment>
<dbReference type="PANTHER" id="PTHR36450:SF1">
    <property type="entry name" value="THIOREDOXIN"/>
    <property type="match status" value="1"/>
</dbReference>
<dbReference type="AlphaFoldDB" id="A0A7C4AGP6"/>
<dbReference type="Gene3D" id="3.40.30.10">
    <property type="entry name" value="Glutaredoxin"/>
    <property type="match status" value="1"/>
</dbReference>
<dbReference type="NCBIfam" id="TIGR00412">
    <property type="entry name" value="redox_disulf_2"/>
    <property type="match status" value="1"/>
</dbReference>
<dbReference type="SUPFAM" id="SSF52833">
    <property type="entry name" value="Thioredoxin-like"/>
    <property type="match status" value="1"/>
</dbReference>
<accession>A0A7C4AGP6</accession>
<dbReference type="PANTHER" id="PTHR36450">
    <property type="entry name" value="THIOREDOXIN"/>
    <property type="match status" value="1"/>
</dbReference>
<name>A0A7C4AGP6_9BACT</name>
<dbReference type="EMBL" id="DSRP01000348">
    <property type="protein sequence ID" value="HGG92298.1"/>
    <property type="molecule type" value="Genomic_DNA"/>
</dbReference>
<proteinExistence type="predicted"/>
<organism evidence="4">
    <name type="scientific">Fundidesulfovibrio putealis</name>
    <dbReference type="NCBI Taxonomy" id="270496"/>
    <lineage>
        <taxon>Bacteria</taxon>
        <taxon>Pseudomonadati</taxon>
        <taxon>Thermodesulfobacteriota</taxon>
        <taxon>Desulfovibrionia</taxon>
        <taxon>Desulfovibrionales</taxon>
        <taxon>Desulfovibrionaceae</taxon>
        <taxon>Fundidesulfovibrio</taxon>
    </lineage>
</organism>